<proteinExistence type="predicted"/>
<sequence>MKMNKEINQFKCYLNEANYNKFVDDIVLDRISREAIGIKNYIKNSILNDKKILEQLLLKVYDDWEKQQQVELKRKQIFTLIILMLLNLVKRNEMFGGFYTINMEHLKKSQDRLCQQKLYCIENYIKLFYQNKDKLVKSSFSSDEQVQFQDQIVRFIKNQVNSDEYKKKFDSFKKDDQISQLAIQIDITQKKNEDQDNSTVVDFADQNIGGLALNCHNCAQEEILMLIFPEAITSMIFIPPMKNNEAVLITNLKKYSSYTGYENSFKQKIQEDLNSFFNMIAIDAQPFNGNKVQFQQENLQRELLKCYSGFCLALKCSPENEISTGRWGCGIFGGNQYLKIIIQMSCFAQANYEEINRSQQTKNKKLIINCNDNQDLFEFGSGLKTLDKKLNLRNLQHLMKQLQTFNYQNDQQLKNFIFDVLKQQDDSIQQIQLNDNYQNQLKVKQENPQIVQHQQQLQTDQKGQQILIKEIKKEDQKQKKQQKYH</sequence>
<dbReference type="PANTHER" id="PTHR12837:SF0">
    <property type="entry name" value="POLY(ADP-RIBOSE) GLYCOHYDROLASE"/>
    <property type="match status" value="1"/>
</dbReference>
<feature type="active site" evidence="1">
    <location>
        <position position="221"/>
    </location>
</feature>
<feature type="active site" evidence="1">
    <location>
        <position position="202"/>
    </location>
</feature>
<evidence type="ECO:0000313" key="4">
    <source>
        <dbReference type="Proteomes" id="UP000692954"/>
    </source>
</evidence>
<dbReference type="GO" id="GO:0004649">
    <property type="term" value="F:poly(ADP-ribose) glycohydrolase activity"/>
    <property type="evidence" value="ECO:0007669"/>
    <property type="project" value="InterPro"/>
</dbReference>
<protein>
    <recommendedName>
        <fullName evidence="2">PARG catalytic Macro domain-containing protein</fullName>
    </recommendedName>
</protein>
<gene>
    <name evidence="3" type="ORF">PSON_ATCC_30995.1.T0850220</name>
</gene>
<dbReference type="GO" id="GO:1990966">
    <property type="term" value="P:ATP generation from poly-ADP-D-ribose"/>
    <property type="evidence" value="ECO:0007669"/>
    <property type="project" value="TreeGrafter"/>
</dbReference>
<keyword evidence="4" id="KW-1185">Reference proteome</keyword>
<feature type="domain" description="PARG catalytic Macro" evidence="2">
    <location>
        <begin position="184"/>
        <end position="351"/>
    </location>
</feature>
<dbReference type="GO" id="GO:0005975">
    <property type="term" value="P:carbohydrate metabolic process"/>
    <property type="evidence" value="ECO:0007669"/>
    <property type="project" value="InterPro"/>
</dbReference>
<dbReference type="AlphaFoldDB" id="A0A8S1PSH5"/>
<organism evidence="3 4">
    <name type="scientific">Paramecium sonneborni</name>
    <dbReference type="NCBI Taxonomy" id="65129"/>
    <lineage>
        <taxon>Eukaryota</taxon>
        <taxon>Sar</taxon>
        <taxon>Alveolata</taxon>
        <taxon>Ciliophora</taxon>
        <taxon>Intramacronucleata</taxon>
        <taxon>Oligohymenophorea</taxon>
        <taxon>Peniculida</taxon>
        <taxon>Parameciidae</taxon>
        <taxon>Paramecium</taxon>
    </lineage>
</organism>
<dbReference type="OrthoDB" id="1937899at2759"/>
<dbReference type="GO" id="GO:0006282">
    <property type="term" value="P:regulation of DNA repair"/>
    <property type="evidence" value="ECO:0007669"/>
    <property type="project" value="InterPro"/>
</dbReference>
<dbReference type="InterPro" id="IPR007724">
    <property type="entry name" value="Poly_GlycHdrlase"/>
</dbReference>
<dbReference type="GO" id="GO:0005634">
    <property type="term" value="C:nucleus"/>
    <property type="evidence" value="ECO:0007669"/>
    <property type="project" value="TreeGrafter"/>
</dbReference>
<dbReference type="GO" id="GO:0009225">
    <property type="term" value="P:nucleotide-sugar metabolic process"/>
    <property type="evidence" value="ECO:0007669"/>
    <property type="project" value="TreeGrafter"/>
</dbReference>
<dbReference type="Proteomes" id="UP000692954">
    <property type="component" value="Unassembled WGS sequence"/>
</dbReference>
<dbReference type="EMBL" id="CAJJDN010000085">
    <property type="protein sequence ID" value="CAD8105991.1"/>
    <property type="molecule type" value="Genomic_DNA"/>
</dbReference>
<evidence type="ECO:0000259" key="2">
    <source>
        <dbReference type="Pfam" id="PF05028"/>
    </source>
</evidence>
<dbReference type="Pfam" id="PF05028">
    <property type="entry name" value="PARG_cat_C"/>
    <property type="match status" value="1"/>
</dbReference>
<comment type="caution">
    <text evidence="3">The sequence shown here is derived from an EMBL/GenBank/DDBJ whole genome shotgun (WGS) entry which is preliminary data.</text>
</comment>
<reference evidence="3" key="1">
    <citation type="submission" date="2021-01" db="EMBL/GenBank/DDBJ databases">
        <authorList>
            <consortium name="Genoscope - CEA"/>
            <person name="William W."/>
        </authorList>
    </citation>
    <scope>NUCLEOTIDE SEQUENCE</scope>
</reference>
<name>A0A8S1PSH5_9CILI</name>
<evidence type="ECO:0000313" key="3">
    <source>
        <dbReference type="EMBL" id="CAD8105991.1"/>
    </source>
</evidence>
<dbReference type="PANTHER" id="PTHR12837">
    <property type="entry name" value="POLY ADP-RIBOSE GLYCOHYDROLASE"/>
    <property type="match status" value="1"/>
</dbReference>
<dbReference type="GO" id="GO:0005737">
    <property type="term" value="C:cytoplasm"/>
    <property type="evidence" value="ECO:0007669"/>
    <property type="project" value="TreeGrafter"/>
</dbReference>
<dbReference type="InterPro" id="IPR046372">
    <property type="entry name" value="PARG_cat_C"/>
</dbReference>
<feature type="active site" evidence="1">
    <location>
        <position position="222"/>
    </location>
</feature>
<accession>A0A8S1PSH5</accession>
<evidence type="ECO:0000256" key="1">
    <source>
        <dbReference type="PIRSR" id="PIRSR607724-1"/>
    </source>
</evidence>